<keyword evidence="9" id="KW-0326">Glycosidase</keyword>
<evidence type="ECO:0000256" key="1">
    <source>
        <dbReference type="ARBA" id="ARBA00001913"/>
    </source>
</evidence>
<dbReference type="PANTHER" id="PTHR11742:SF89">
    <property type="entry name" value="ALPHA-1,2-MANNOSIDASE"/>
    <property type="match status" value="1"/>
</dbReference>
<comment type="cofactor">
    <cofactor evidence="1 7">
        <name>Ca(2+)</name>
        <dbReference type="ChEBI" id="CHEBI:29108"/>
    </cofactor>
</comment>
<dbReference type="InterPro" id="IPR001382">
    <property type="entry name" value="Glyco_hydro_47"/>
</dbReference>
<dbReference type="GO" id="GO:0036503">
    <property type="term" value="P:ERAD pathway"/>
    <property type="evidence" value="ECO:0007669"/>
    <property type="project" value="UniProtKB-ARBA"/>
</dbReference>
<organism evidence="11 12">
    <name type="scientific">Lophiostoma macrostomum CBS 122681</name>
    <dbReference type="NCBI Taxonomy" id="1314788"/>
    <lineage>
        <taxon>Eukaryota</taxon>
        <taxon>Fungi</taxon>
        <taxon>Dikarya</taxon>
        <taxon>Ascomycota</taxon>
        <taxon>Pezizomycotina</taxon>
        <taxon>Dothideomycetes</taxon>
        <taxon>Pleosporomycetidae</taxon>
        <taxon>Pleosporales</taxon>
        <taxon>Lophiostomataceae</taxon>
        <taxon>Lophiostoma</taxon>
    </lineage>
</organism>
<keyword evidence="5 8" id="KW-1015">Disulfide bond</keyword>
<feature type="active site" evidence="6">
    <location>
        <position position="349"/>
    </location>
</feature>
<dbReference type="GO" id="GO:0005783">
    <property type="term" value="C:endoplasmic reticulum"/>
    <property type="evidence" value="ECO:0007669"/>
    <property type="project" value="TreeGrafter"/>
</dbReference>
<dbReference type="EMBL" id="MU004352">
    <property type="protein sequence ID" value="KAF2655252.1"/>
    <property type="molecule type" value="Genomic_DNA"/>
</dbReference>
<gene>
    <name evidence="11" type="ORF">K491DRAFT_693135</name>
</gene>
<evidence type="ECO:0000313" key="11">
    <source>
        <dbReference type="EMBL" id="KAF2655252.1"/>
    </source>
</evidence>
<feature type="active site" description="Proton donor" evidence="6">
    <location>
        <position position="468"/>
    </location>
</feature>
<dbReference type="EC" id="3.2.1.-" evidence="9"/>
<dbReference type="Proteomes" id="UP000799324">
    <property type="component" value="Unassembled WGS sequence"/>
</dbReference>
<dbReference type="PRINTS" id="PR00747">
    <property type="entry name" value="GLYHDRLASE47"/>
</dbReference>
<dbReference type="OrthoDB" id="8118055at2759"/>
<dbReference type="InterPro" id="IPR050749">
    <property type="entry name" value="Glycosyl_Hydrolase_47"/>
</dbReference>
<evidence type="ECO:0000256" key="9">
    <source>
        <dbReference type="RuleBase" id="RU361193"/>
    </source>
</evidence>
<keyword evidence="10" id="KW-0472">Membrane</keyword>
<keyword evidence="7" id="KW-0106">Calcium</keyword>
<evidence type="ECO:0000313" key="12">
    <source>
        <dbReference type="Proteomes" id="UP000799324"/>
    </source>
</evidence>
<protein>
    <recommendedName>
        <fullName evidence="9">alpha-1,2-Mannosidase</fullName>
        <ecNumber evidence="9">3.2.1.-</ecNumber>
    </recommendedName>
</protein>
<evidence type="ECO:0000256" key="7">
    <source>
        <dbReference type="PIRSR" id="PIRSR601382-2"/>
    </source>
</evidence>
<evidence type="ECO:0000256" key="5">
    <source>
        <dbReference type="ARBA" id="ARBA00023157"/>
    </source>
</evidence>
<dbReference type="GO" id="GO:0005509">
    <property type="term" value="F:calcium ion binding"/>
    <property type="evidence" value="ECO:0007669"/>
    <property type="project" value="InterPro"/>
</dbReference>
<feature type="binding site" evidence="7">
    <location>
        <position position="589"/>
    </location>
    <ligand>
        <name>Ca(2+)</name>
        <dbReference type="ChEBI" id="CHEBI:29108"/>
    </ligand>
</feature>
<dbReference type="GO" id="GO:0005975">
    <property type="term" value="P:carbohydrate metabolic process"/>
    <property type="evidence" value="ECO:0007669"/>
    <property type="project" value="InterPro"/>
</dbReference>
<feature type="active site" description="Proton donor" evidence="6">
    <location>
        <position position="211"/>
    </location>
</feature>
<dbReference type="PANTHER" id="PTHR11742">
    <property type="entry name" value="MANNOSYL-OLIGOSACCHARIDE ALPHA-1,2-MANNOSIDASE-RELATED"/>
    <property type="match status" value="1"/>
</dbReference>
<keyword evidence="10" id="KW-0812">Transmembrane</keyword>
<dbReference type="UniPathway" id="UPA00378"/>
<comment type="pathway">
    <text evidence="2">Protein modification; protein glycosylation.</text>
</comment>
<keyword evidence="4 9" id="KW-0378">Hydrolase</keyword>
<keyword evidence="7" id="KW-0479">Metal-binding</keyword>
<keyword evidence="12" id="KW-1185">Reference proteome</keyword>
<evidence type="ECO:0000256" key="6">
    <source>
        <dbReference type="PIRSR" id="PIRSR601382-1"/>
    </source>
</evidence>
<evidence type="ECO:0000256" key="4">
    <source>
        <dbReference type="ARBA" id="ARBA00022801"/>
    </source>
</evidence>
<accession>A0A6A6T6G1</accession>
<dbReference type="AlphaFoldDB" id="A0A6A6T6G1"/>
<dbReference type="SUPFAM" id="SSF48225">
    <property type="entry name" value="Seven-hairpin glycosidases"/>
    <property type="match status" value="1"/>
</dbReference>
<evidence type="ECO:0000256" key="8">
    <source>
        <dbReference type="PIRSR" id="PIRSR601382-3"/>
    </source>
</evidence>
<dbReference type="Gene3D" id="1.50.10.10">
    <property type="match status" value="1"/>
</dbReference>
<dbReference type="GO" id="GO:0004571">
    <property type="term" value="F:mannosyl-oligosaccharide 1,2-alpha-mannosidase activity"/>
    <property type="evidence" value="ECO:0007669"/>
    <property type="project" value="InterPro"/>
</dbReference>
<dbReference type="GO" id="GO:0016020">
    <property type="term" value="C:membrane"/>
    <property type="evidence" value="ECO:0007669"/>
    <property type="project" value="InterPro"/>
</dbReference>
<feature type="transmembrane region" description="Helical" evidence="10">
    <location>
        <begin position="25"/>
        <end position="44"/>
    </location>
</feature>
<feature type="disulfide bond" evidence="8">
    <location>
        <begin position="425"/>
        <end position="454"/>
    </location>
</feature>
<evidence type="ECO:0000256" key="2">
    <source>
        <dbReference type="ARBA" id="ARBA00004922"/>
    </source>
</evidence>
<comment type="similarity">
    <text evidence="3 9">Belongs to the glycosyl hydrolase 47 family.</text>
</comment>
<keyword evidence="10" id="KW-1133">Transmembrane helix</keyword>
<dbReference type="InterPro" id="IPR012341">
    <property type="entry name" value="6hp_glycosidase-like_sf"/>
</dbReference>
<name>A0A6A6T6G1_9PLEO</name>
<feature type="active site" evidence="6">
    <location>
        <position position="500"/>
    </location>
</feature>
<evidence type="ECO:0000256" key="3">
    <source>
        <dbReference type="ARBA" id="ARBA00007658"/>
    </source>
</evidence>
<dbReference type="InterPro" id="IPR036026">
    <property type="entry name" value="Seven-hairpin_glycosidases"/>
</dbReference>
<sequence length="598" mass="67971">MYSAKGSLPVLRSRSPSISRRQSRWSVLVLIVFAFLLVLNYFPFRFIPLPYPSIPTQRGSCPATPPRPSLTVPARQGLDWRNIKTRYPVEKYAKLPGKRRGSKERLPRIQYDFEGNGTEALYRSTMRSRRQAAVRAVFKRSWRSYKSQAWKSDELRPISGGNKTSFGGWGATLVDSLDTLWLLDMKEEFEEAVEAVLEIDFNPTGTINVFETTIRYLGGLLAAYDVMDCKDTRLLDKAAQLGNMLYASFDTPNRMPITRWDPLRASQGEEQLAASSAIIAELASFSLEFTRLSQLTGDMRYYDAVVRVADVLSEQQNRTRIPGLWPVGIDVRQLDLTQGTRFSLGAMADSAYEYLGKTYQLLHASGSPLVEQYQKMYDGAMSAASQHLLFRPRLPDNTDVLISTGVNAESLDKVVQDYSTQHLTCFVGGMFLLGGRLFSNSSHLEIGRKVTDGCVWAYQHAPQGIMPETLTMNPFDEAGREQQYPGFAHVSDARYLLRPEAIESVFYAYRITGDPQYQDIAWEMFESIETLTRTEYANAAIRNVMKENRTEVEKMDEMESFWLAETLKYFWLIFAEPGVMSLDDWVFSTEAHAFRLVV</sequence>
<proteinExistence type="inferred from homology"/>
<evidence type="ECO:0000256" key="10">
    <source>
        <dbReference type="SAM" id="Phobius"/>
    </source>
</evidence>
<reference evidence="11" key="1">
    <citation type="journal article" date="2020" name="Stud. Mycol.">
        <title>101 Dothideomycetes genomes: a test case for predicting lifestyles and emergence of pathogens.</title>
        <authorList>
            <person name="Haridas S."/>
            <person name="Albert R."/>
            <person name="Binder M."/>
            <person name="Bloem J."/>
            <person name="Labutti K."/>
            <person name="Salamov A."/>
            <person name="Andreopoulos B."/>
            <person name="Baker S."/>
            <person name="Barry K."/>
            <person name="Bills G."/>
            <person name="Bluhm B."/>
            <person name="Cannon C."/>
            <person name="Castanera R."/>
            <person name="Culley D."/>
            <person name="Daum C."/>
            <person name="Ezra D."/>
            <person name="Gonzalez J."/>
            <person name="Henrissat B."/>
            <person name="Kuo A."/>
            <person name="Liang C."/>
            <person name="Lipzen A."/>
            <person name="Lutzoni F."/>
            <person name="Magnuson J."/>
            <person name="Mondo S."/>
            <person name="Nolan M."/>
            <person name="Ohm R."/>
            <person name="Pangilinan J."/>
            <person name="Park H.-J."/>
            <person name="Ramirez L."/>
            <person name="Alfaro M."/>
            <person name="Sun H."/>
            <person name="Tritt A."/>
            <person name="Yoshinaga Y."/>
            <person name="Zwiers L.-H."/>
            <person name="Turgeon B."/>
            <person name="Goodwin S."/>
            <person name="Spatafora J."/>
            <person name="Crous P."/>
            <person name="Grigoriev I."/>
        </authorList>
    </citation>
    <scope>NUCLEOTIDE SEQUENCE</scope>
    <source>
        <strain evidence="11">CBS 122681</strain>
    </source>
</reference>
<dbReference type="Pfam" id="PF01532">
    <property type="entry name" value="Glyco_hydro_47"/>
    <property type="match status" value="1"/>
</dbReference>